<protein>
    <recommendedName>
        <fullName evidence="2">Flagellar motor switch protein FliN-like C-terminal domain-containing protein</fullName>
    </recommendedName>
</protein>
<evidence type="ECO:0000313" key="3">
    <source>
        <dbReference type="EMBL" id="RDW12348.1"/>
    </source>
</evidence>
<evidence type="ECO:0000313" key="4">
    <source>
        <dbReference type="Proteomes" id="UP000256679"/>
    </source>
</evidence>
<evidence type="ECO:0000259" key="2">
    <source>
        <dbReference type="Pfam" id="PF01052"/>
    </source>
</evidence>
<dbReference type="AlphaFoldDB" id="A0A3D8PAL1"/>
<dbReference type="EMBL" id="QFCQ01000099">
    <property type="protein sequence ID" value="RDW12348.1"/>
    <property type="molecule type" value="Genomic_DNA"/>
</dbReference>
<dbReference type="Gene3D" id="2.30.330.10">
    <property type="entry name" value="SpoA-like"/>
    <property type="match status" value="1"/>
</dbReference>
<keyword evidence="4" id="KW-1185">Reference proteome</keyword>
<evidence type="ECO:0000256" key="1">
    <source>
        <dbReference type="SAM" id="MobiDB-lite"/>
    </source>
</evidence>
<comment type="caution">
    <text evidence="3">The sequence shown here is derived from an EMBL/GenBank/DDBJ whole genome shotgun (WGS) entry which is preliminary data.</text>
</comment>
<feature type="domain" description="Flagellar motor switch protein FliN-like C-terminal" evidence="2">
    <location>
        <begin position="94"/>
        <end position="163"/>
    </location>
</feature>
<dbReference type="Proteomes" id="UP000256679">
    <property type="component" value="Unassembled WGS sequence"/>
</dbReference>
<accession>A0A3D8PAL1</accession>
<dbReference type="SUPFAM" id="SSF101801">
    <property type="entry name" value="Surface presentation of antigens (SPOA)"/>
    <property type="match status" value="1"/>
</dbReference>
<sequence length="221" mass="23267">MRDGGRLPGFRRFSLCHLYGRSAPANGHAGRWRNDPAVLSPAHGHRRAARRTVDDRPAGGNRHGPRAGRGRPAAIARAASRHAGAAVPASLATAVQEAPIRLTGILARRRLSLHQLRGLTPGALLPLPQSVLDEAWVETAQGQLLARGRLGEKDGFHAIRLRDAGQHGAAADPGADGWRAGCTALHQDPPQPAGADLPPADLDDPDAFRTAQSMPPLAKPG</sequence>
<gene>
    <name evidence="3" type="ORF">DIE28_14200</name>
</gene>
<feature type="region of interest" description="Disordered" evidence="1">
    <location>
        <begin position="37"/>
        <end position="79"/>
    </location>
</feature>
<organism evidence="3 4">
    <name type="scientific">Paracoccus thiocyanatus</name>
    <dbReference type="NCBI Taxonomy" id="34006"/>
    <lineage>
        <taxon>Bacteria</taxon>
        <taxon>Pseudomonadati</taxon>
        <taxon>Pseudomonadota</taxon>
        <taxon>Alphaproteobacteria</taxon>
        <taxon>Rhodobacterales</taxon>
        <taxon>Paracoccaceae</taxon>
        <taxon>Paracoccus</taxon>
    </lineage>
</organism>
<reference evidence="3 4" key="1">
    <citation type="submission" date="2018-05" db="EMBL/GenBank/DDBJ databases">
        <title>Whole genome sequencing of Paracoccus thiocyanatus SST.</title>
        <authorList>
            <person name="Ghosh W."/>
            <person name="Rameez M.J."/>
            <person name="Roy C."/>
        </authorList>
    </citation>
    <scope>NUCLEOTIDE SEQUENCE [LARGE SCALE GENOMIC DNA]</scope>
    <source>
        <strain evidence="3 4">SST</strain>
    </source>
</reference>
<dbReference type="Pfam" id="PF01052">
    <property type="entry name" value="FliMN_C"/>
    <property type="match status" value="1"/>
</dbReference>
<feature type="compositionally biased region" description="Low complexity" evidence="1">
    <location>
        <begin position="70"/>
        <end position="79"/>
    </location>
</feature>
<dbReference type="InterPro" id="IPR036429">
    <property type="entry name" value="SpoA-like_sf"/>
</dbReference>
<dbReference type="InterPro" id="IPR001543">
    <property type="entry name" value="FliN-like_C"/>
</dbReference>
<name>A0A3D8PAL1_9RHOB</name>
<proteinExistence type="predicted"/>
<feature type="region of interest" description="Disordered" evidence="1">
    <location>
        <begin position="167"/>
        <end position="221"/>
    </location>
</feature>